<evidence type="ECO:0000256" key="1">
    <source>
        <dbReference type="ARBA" id="ARBA00004141"/>
    </source>
</evidence>
<evidence type="ECO:0000313" key="7">
    <source>
        <dbReference type="EMBL" id="KRN81842.1"/>
    </source>
</evidence>
<keyword evidence="3 6" id="KW-0812">Transmembrane</keyword>
<evidence type="ECO:0000313" key="8">
    <source>
        <dbReference type="Proteomes" id="UP000051491"/>
    </source>
</evidence>
<evidence type="ECO:0000256" key="6">
    <source>
        <dbReference type="SAM" id="Phobius"/>
    </source>
</evidence>
<dbReference type="SUPFAM" id="SSF143865">
    <property type="entry name" value="CorA soluble domain-like"/>
    <property type="match status" value="1"/>
</dbReference>
<keyword evidence="5 6" id="KW-0472">Membrane</keyword>
<dbReference type="RefSeq" id="WP_010495152.1">
    <property type="nucleotide sequence ID" value="NZ_JQBK01000059.1"/>
</dbReference>
<dbReference type="PANTHER" id="PTHR47891">
    <property type="entry name" value="TRANSPORTER-RELATED"/>
    <property type="match status" value="1"/>
</dbReference>
<comment type="subcellular location">
    <subcellularLocation>
        <location evidence="1">Membrane</location>
        <topology evidence="1">Multi-pass membrane protein</topology>
    </subcellularLocation>
</comment>
<dbReference type="GO" id="GO:0046873">
    <property type="term" value="F:metal ion transmembrane transporter activity"/>
    <property type="evidence" value="ECO:0007669"/>
    <property type="project" value="InterPro"/>
</dbReference>
<keyword evidence="4 6" id="KW-1133">Transmembrane helix</keyword>
<evidence type="ECO:0000256" key="2">
    <source>
        <dbReference type="ARBA" id="ARBA00009765"/>
    </source>
</evidence>
<dbReference type="PANTHER" id="PTHR47891:SF1">
    <property type="entry name" value="CORA-MAGNESIUM AND COBALT TRANSPORTER"/>
    <property type="match status" value="1"/>
</dbReference>
<dbReference type="SUPFAM" id="SSF144083">
    <property type="entry name" value="Magnesium transport protein CorA, transmembrane region"/>
    <property type="match status" value="1"/>
</dbReference>
<dbReference type="AlphaFoldDB" id="A0A0R2JX54"/>
<feature type="transmembrane region" description="Helical" evidence="6">
    <location>
        <begin position="252"/>
        <end position="271"/>
    </location>
</feature>
<dbReference type="InterPro" id="IPR047199">
    <property type="entry name" value="CorA-like"/>
</dbReference>
<dbReference type="PATRIC" id="fig|89059.3.peg.1857"/>
<comment type="similarity">
    <text evidence="2">Belongs to the CorA metal ion transporter (MIT) (TC 1.A.35) family.</text>
</comment>
<sequence length="309" mass="36353">MYREEKLWDDSRWINVIDPDEQDLQKLQQDFALPRKYRSYILDQRERSRFDYNEETKMGLLIWRVAVSDKQNNGFKVLPVSFIISKKFLISVVNKEVKWVMNELEDLLHKLKQNKVKQPSPITLLLRLLWKINDQYVDQIDEINGQRENLANYHRHPTNQQIAALAELSDQLVYLTTATDNNVVAIQQMELSSNSDDDDFQLNAKEHAFLSDVEVETKQSQQITQDAADLVDRLSNTYNNILNNNLNDTMRFLTVWSLILAVPPIISGFYGMNMHLPWAKGEFAWVTTLFMTLALILLTMWIYRHYHSK</sequence>
<protein>
    <submittedName>
        <fullName evidence="7">Mg2 transporter protein CorA family protein</fullName>
    </submittedName>
</protein>
<dbReference type="Gene3D" id="1.20.58.340">
    <property type="entry name" value="Magnesium transport protein CorA, transmembrane region"/>
    <property type="match status" value="2"/>
</dbReference>
<dbReference type="STRING" id="89059.LAC1533_0251"/>
<proteinExistence type="inferred from homology"/>
<organism evidence="7 8">
    <name type="scientific">Ligilactobacillus acidipiscis</name>
    <dbReference type="NCBI Taxonomy" id="89059"/>
    <lineage>
        <taxon>Bacteria</taxon>
        <taxon>Bacillati</taxon>
        <taxon>Bacillota</taxon>
        <taxon>Bacilli</taxon>
        <taxon>Lactobacillales</taxon>
        <taxon>Lactobacillaceae</taxon>
        <taxon>Ligilactobacillus</taxon>
    </lineage>
</organism>
<name>A0A0R2JX54_9LACO</name>
<dbReference type="InterPro" id="IPR045861">
    <property type="entry name" value="CorA_cytoplasmic_dom"/>
</dbReference>
<dbReference type="EMBL" id="JQBK01000059">
    <property type="protein sequence ID" value="KRN81842.1"/>
    <property type="molecule type" value="Genomic_DNA"/>
</dbReference>
<feature type="transmembrane region" description="Helical" evidence="6">
    <location>
        <begin position="283"/>
        <end position="303"/>
    </location>
</feature>
<gene>
    <name evidence="7" type="ORF">IV43_GL001741</name>
</gene>
<dbReference type="InterPro" id="IPR002523">
    <property type="entry name" value="MgTranspt_CorA/ZnTranspt_ZntB"/>
</dbReference>
<dbReference type="Pfam" id="PF01544">
    <property type="entry name" value="CorA"/>
    <property type="match status" value="1"/>
</dbReference>
<reference evidence="7 8" key="1">
    <citation type="journal article" date="2015" name="Genome Announc.">
        <title>Expanding the biotechnology potential of lactobacilli through comparative genomics of 213 strains and associated genera.</title>
        <authorList>
            <person name="Sun Z."/>
            <person name="Harris H.M."/>
            <person name="McCann A."/>
            <person name="Guo C."/>
            <person name="Argimon S."/>
            <person name="Zhang W."/>
            <person name="Yang X."/>
            <person name="Jeffery I.B."/>
            <person name="Cooney J.C."/>
            <person name="Kagawa T.F."/>
            <person name="Liu W."/>
            <person name="Song Y."/>
            <person name="Salvetti E."/>
            <person name="Wrobel A."/>
            <person name="Rasinkangas P."/>
            <person name="Parkhill J."/>
            <person name="Rea M.C."/>
            <person name="O'Sullivan O."/>
            <person name="Ritari J."/>
            <person name="Douillard F.P."/>
            <person name="Paul Ross R."/>
            <person name="Yang R."/>
            <person name="Briner A.E."/>
            <person name="Felis G.E."/>
            <person name="de Vos W.M."/>
            <person name="Barrangou R."/>
            <person name="Klaenhammer T.R."/>
            <person name="Caufield P.W."/>
            <person name="Cui Y."/>
            <person name="Zhang H."/>
            <person name="O'Toole P.W."/>
        </authorList>
    </citation>
    <scope>NUCLEOTIDE SEQUENCE [LARGE SCALE GENOMIC DNA]</scope>
    <source>
        <strain evidence="7 8">DSM 15353</strain>
    </source>
</reference>
<dbReference type="Proteomes" id="UP000051491">
    <property type="component" value="Unassembled WGS sequence"/>
</dbReference>
<evidence type="ECO:0000256" key="3">
    <source>
        <dbReference type="ARBA" id="ARBA00022692"/>
    </source>
</evidence>
<evidence type="ECO:0000256" key="5">
    <source>
        <dbReference type="ARBA" id="ARBA00023136"/>
    </source>
</evidence>
<evidence type="ECO:0000256" key="4">
    <source>
        <dbReference type="ARBA" id="ARBA00022989"/>
    </source>
</evidence>
<dbReference type="InterPro" id="IPR045863">
    <property type="entry name" value="CorA_TM1_TM2"/>
</dbReference>
<accession>A0A0R2JX54</accession>
<comment type="caution">
    <text evidence="7">The sequence shown here is derived from an EMBL/GenBank/DDBJ whole genome shotgun (WGS) entry which is preliminary data.</text>
</comment>
<dbReference type="Gene3D" id="3.30.460.20">
    <property type="entry name" value="CorA soluble domain-like"/>
    <property type="match status" value="1"/>
</dbReference>
<dbReference type="CDD" id="cd12827">
    <property type="entry name" value="EcCorA_ZntB-like_u2"/>
    <property type="match status" value="1"/>
</dbReference>
<dbReference type="GO" id="GO:0016020">
    <property type="term" value="C:membrane"/>
    <property type="evidence" value="ECO:0007669"/>
    <property type="project" value="UniProtKB-SubCell"/>
</dbReference>
<dbReference type="OrthoDB" id="9803416at2"/>